<feature type="compositionally biased region" description="Low complexity" evidence="1">
    <location>
        <begin position="83"/>
        <end position="94"/>
    </location>
</feature>
<organism evidence="2">
    <name type="scientific">Brassica napus</name>
    <name type="common">Rape</name>
    <dbReference type="NCBI Taxonomy" id="3708"/>
    <lineage>
        <taxon>Eukaryota</taxon>
        <taxon>Viridiplantae</taxon>
        <taxon>Streptophyta</taxon>
        <taxon>Embryophyta</taxon>
        <taxon>Tracheophyta</taxon>
        <taxon>Spermatophyta</taxon>
        <taxon>Magnoliopsida</taxon>
        <taxon>eudicotyledons</taxon>
        <taxon>Gunneridae</taxon>
        <taxon>Pentapetalae</taxon>
        <taxon>rosids</taxon>
        <taxon>malvids</taxon>
        <taxon>Brassicales</taxon>
        <taxon>Brassicaceae</taxon>
        <taxon>Brassiceae</taxon>
        <taxon>Brassica</taxon>
    </lineage>
</organism>
<evidence type="ECO:0000313" key="2">
    <source>
        <dbReference type="EMBL" id="CAF1697175.1"/>
    </source>
</evidence>
<dbReference type="PANTHER" id="PTHR35312:SF1">
    <property type="entry name" value="OS07G0641800 PROTEIN"/>
    <property type="match status" value="1"/>
</dbReference>
<feature type="region of interest" description="Disordered" evidence="1">
    <location>
        <begin position="77"/>
        <end position="114"/>
    </location>
</feature>
<dbReference type="EMBL" id="HG994367">
    <property type="protein sequence ID" value="CAF1697175.1"/>
    <property type="molecule type" value="Genomic_DNA"/>
</dbReference>
<dbReference type="Proteomes" id="UP001295469">
    <property type="component" value="Chromosome C03"/>
</dbReference>
<feature type="compositionally biased region" description="Basic and acidic residues" evidence="1">
    <location>
        <begin position="95"/>
        <end position="105"/>
    </location>
</feature>
<name>A0A816I5J1_BRANA</name>
<proteinExistence type="predicted"/>
<evidence type="ECO:0000256" key="1">
    <source>
        <dbReference type="SAM" id="MobiDB-lite"/>
    </source>
</evidence>
<dbReference type="PANTHER" id="PTHR35312">
    <property type="entry name" value="OS07G0641800 PROTEIN"/>
    <property type="match status" value="1"/>
</dbReference>
<reference evidence="2" key="1">
    <citation type="submission" date="2021-01" db="EMBL/GenBank/DDBJ databases">
        <authorList>
            <consortium name="Genoscope - CEA"/>
            <person name="William W."/>
        </authorList>
    </citation>
    <scope>NUCLEOTIDE SEQUENCE</scope>
</reference>
<sequence>MIFAICHGFDCQLCNYCGLIKNRLKLKGRSCNVKFLIYEISQSLKRERESEEKKEAMDEQEFRSRLQLYPVVRSRDYRADLDSSSSKQSTSLSVVEREEVSEWHDAPSVVEPEDLKDRKTNQDTFWDQLKAAAEKKVGEVEAERFCKAFEKLHKKLVYEELNPEAAKRYLLNS</sequence>
<accession>A0A816I5J1</accession>
<protein>
    <submittedName>
        <fullName evidence="2">(rape) hypothetical protein</fullName>
    </submittedName>
</protein>
<dbReference type="SMR" id="A0A816I5J1"/>
<gene>
    <name evidence="2" type="ORF">DARMORV10_C03P06400.1</name>
</gene>
<dbReference type="AlphaFoldDB" id="A0A816I5J1"/>